<organism evidence="2 3">
    <name type="scientific">Favolaschia claudopus</name>
    <dbReference type="NCBI Taxonomy" id="2862362"/>
    <lineage>
        <taxon>Eukaryota</taxon>
        <taxon>Fungi</taxon>
        <taxon>Dikarya</taxon>
        <taxon>Basidiomycota</taxon>
        <taxon>Agaricomycotina</taxon>
        <taxon>Agaricomycetes</taxon>
        <taxon>Agaricomycetidae</taxon>
        <taxon>Agaricales</taxon>
        <taxon>Marasmiineae</taxon>
        <taxon>Mycenaceae</taxon>
        <taxon>Favolaschia</taxon>
    </lineage>
</organism>
<name>A0AAW0BM12_9AGAR</name>
<accession>A0AAW0BM12</accession>
<feature type="region of interest" description="Disordered" evidence="1">
    <location>
        <begin position="296"/>
        <end position="319"/>
    </location>
</feature>
<sequence>MHYNTRKVAKAVTCEQVGAGVEWKRVNECTMRSENSSSRREAIDFPSWCCRSPSTAPSDSDEGEEKKLNLKRKPLQRSKRARGGIAMRKSIERMAKAAMLDEGKSRNEETIPSTWWKEKGIPLRRRELGLSEPKSDVILPQPSVPSIQPQSSSLHLANGIGLCRVHGSFNKTLPCRHNQKPTRTVPTLFLHQDSKQPRFLVKYLRPEFARKRRGLEWAWMCARMGGRKKQDMDGTRGTTYVTRFCEELPALKAGRNTSGEVRSGTNANWYFAVSSKRRCGSRRSCTPLEAPQRCSKPMRQSLATSSSLSTVTRLPPIDNPARSRFTIKREWDSQNEVAQGGRRKVVLVAGDSKGYARRRNTIALKGGGSIFKGRRHAAERSALPRRPIPKSLKSTPTIHCPPFVESEIHFSLTLDGLALHLTQNRLRVNSNKPPPSIALALVFARKLILAPHCRSSVTEERAGGDGRTPGHLYPMIASDRQQQHEGGGG</sequence>
<dbReference type="Proteomes" id="UP001362999">
    <property type="component" value="Unassembled WGS sequence"/>
</dbReference>
<protein>
    <submittedName>
        <fullName evidence="2">Uncharacterized protein</fullName>
    </submittedName>
</protein>
<feature type="compositionally biased region" description="Basic residues" evidence="1">
    <location>
        <begin position="69"/>
        <end position="82"/>
    </location>
</feature>
<comment type="caution">
    <text evidence="2">The sequence shown here is derived from an EMBL/GenBank/DDBJ whole genome shotgun (WGS) entry which is preliminary data.</text>
</comment>
<proteinExistence type="predicted"/>
<evidence type="ECO:0000256" key="1">
    <source>
        <dbReference type="SAM" id="MobiDB-lite"/>
    </source>
</evidence>
<feature type="compositionally biased region" description="Low complexity" evidence="1">
    <location>
        <begin position="301"/>
        <end position="314"/>
    </location>
</feature>
<keyword evidence="3" id="KW-1185">Reference proteome</keyword>
<dbReference type="EMBL" id="JAWWNJ010000030">
    <property type="protein sequence ID" value="KAK7027112.1"/>
    <property type="molecule type" value="Genomic_DNA"/>
</dbReference>
<reference evidence="2 3" key="1">
    <citation type="journal article" date="2024" name="J Genomics">
        <title>Draft genome sequencing and assembly of Favolaschia claudopus CIRM-BRFM 2984 isolated from oak limbs.</title>
        <authorList>
            <person name="Navarro D."/>
            <person name="Drula E."/>
            <person name="Chaduli D."/>
            <person name="Cazenave R."/>
            <person name="Ahrendt S."/>
            <person name="Wang J."/>
            <person name="Lipzen A."/>
            <person name="Daum C."/>
            <person name="Barry K."/>
            <person name="Grigoriev I.V."/>
            <person name="Favel A."/>
            <person name="Rosso M.N."/>
            <person name="Martin F."/>
        </authorList>
    </citation>
    <scope>NUCLEOTIDE SEQUENCE [LARGE SCALE GENOMIC DNA]</scope>
    <source>
        <strain evidence="2 3">CIRM-BRFM 2984</strain>
    </source>
</reference>
<gene>
    <name evidence="2" type="ORF">R3P38DRAFT_2777202</name>
</gene>
<evidence type="ECO:0000313" key="2">
    <source>
        <dbReference type="EMBL" id="KAK7027112.1"/>
    </source>
</evidence>
<dbReference type="AlphaFoldDB" id="A0AAW0BM12"/>
<evidence type="ECO:0000313" key="3">
    <source>
        <dbReference type="Proteomes" id="UP001362999"/>
    </source>
</evidence>
<feature type="region of interest" description="Disordered" evidence="1">
    <location>
        <begin position="458"/>
        <end position="489"/>
    </location>
</feature>
<feature type="region of interest" description="Disordered" evidence="1">
    <location>
        <begin position="51"/>
        <end position="88"/>
    </location>
</feature>